<reference evidence="2" key="1">
    <citation type="submission" date="2015-10" db="EMBL/GenBank/DDBJ databases">
        <authorList>
            <person name="Gilbert D.G."/>
        </authorList>
    </citation>
    <scope>NUCLEOTIDE SEQUENCE</scope>
    <source>
        <strain evidence="2">Phyl III-seqv23</strain>
    </source>
</reference>
<gene>
    <name evidence="2" type="ORF">TO10_v1_870018</name>
</gene>
<proteinExistence type="predicted"/>
<evidence type="ECO:0000313" key="2">
    <source>
        <dbReference type="EMBL" id="CUV47171.1"/>
    </source>
</evidence>
<organism evidence="2">
    <name type="scientific">Ralstonia solanacearum</name>
    <name type="common">Pseudomonas solanacearum</name>
    <dbReference type="NCBI Taxonomy" id="305"/>
    <lineage>
        <taxon>Bacteria</taxon>
        <taxon>Pseudomonadati</taxon>
        <taxon>Pseudomonadota</taxon>
        <taxon>Betaproteobacteria</taxon>
        <taxon>Burkholderiales</taxon>
        <taxon>Burkholderiaceae</taxon>
        <taxon>Ralstonia</taxon>
        <taxon>Ralstonia solanacearum species complex</taxon>
    </lineage>
</organism>
<accession>A0A0S4WK38</accession>
<sequence>MSQGQGCRMETDAVVGIPNVSQSRGKRRSSDSVIEADGPHSASRDGTRGRGMLLARSTGRARRIAGRDAAVRTFKNGFKLRASMPFTAT</sequence>
<protein>
    <submittedName>
        <fullName evidence="2">Uncharacterized protein</fullName>
    </submittedName>
</protein>
<evidence type="ECO:0000256" key="1">
    <source>
        <dbReference type="SAM" id="MobiDB-lite"/>
    </source>
</evidence>
<dbReference type="EMBL" id="LN899827">
    <property type="protein sequence ID" value="CUV47171.1"/>
    <property type="molecule type" value="Genomic_DNA"/>
</dbReference>
<dbReference type="AlphaFoldDB" id="A0A0S4WK38"/>
<name>A0A0S4WK38_RALSL</name>
<feature type="region of interest" description="Disordered" evidence="1">
    <location>
        <begin position="1"/>
        <end position="60"/>
    </location>
</feature>